<dbReference type="RefSeq" id="WP_245357546.1">
    <property type="nucleotide sequence ID" value="NZ_BAAAVU010000042.1"/>
</dbReference>
<protein>
    <submittedName>
        <fullName evidence="2">Uncharacterized protein</fullName>
    </submittedName>
</protein>
<gene>
    <name evidence="2" type="ORF">JOF29_002408</name>
</gene>
<name>A0ABS4UI77_9ACTN</name>
<evidence type="ECO:0000313" key="3">
    <source>
        <dbReference type="Proteomes" id="UP000755585"/>
    </source>
</evidence>
<comment type="caution">
    <text evidence="2">The sequence shown here is derived from an EMBL/GenBank/DDBJ whole genome shotgun (WGS) entry which is preliminary data.</text>
</comment>
<organism evidence="2 3">
    <name type="scientific">Kribbella aluminosa</name>
    <dbReference type="NCBI Taxonomy" id="416017"/>
    <lineage>
        <taxon>Bacteria</taxon>
        <taxon>Bacillati</taxon>
        <taxon>Actinomycetota</taxon>
        <taxon>Actinomycetes</taxon>
        <taxon>Propionibacteriales</taxon>
        <taxon>Kribbellaceae</taxon>
        <taxon>Kribbella</taxon>
    </lineage>
</organism>
<evidence type="ECO:0000313" key="2">
    <source>
        <dbReference type="EMBL" id="MBP2351325.1"/>
    </source>
</evidence>
<evidence type="ECO:0000256" key="1">
    <source>
        <dbReference type="SAM" id="MobiDB-lite"/>
    </source>
</evidence>
<dbReference type="EMBL" id="JAGINT010000001">
    <property type="protein sequence ID" value="MBP2351325.1"/>
    <property type="molecule type" value="Genomic_DNA"/>
</dbReference>
<sequence>MPQGEGFAEQGGGGAGGDAEDCAELDRGELGDAGAAFAAVDAQSFVAGERVAAGPFDDGIAVGEDEGGAEDADGGLFLIVGVLGGRGEQVRGREMLCLRT</sequence>
<keyword evidence="3" id="KW-1185">Reference proteome</keyword>
<feature type="region of interest" description="Disordered" evidence="1">
    <location>
        <begin position="1"/>
        <end position="23"/>
    </location>
</feature>
<dbReference type="Proteomes" id="UP000755585">
    <property type="component" value="Unassembled WGS sequence"/>
</dbReference>
<reference evidence="2 3" key="1">
    <citation type="submission" date="2021-03" db="EMBL/GenBank/DDBJ databases">
        <title>Sequencing the genomes of 1000 actinobacteria strains.</title>
        <authorList>
            <person name="Klenk H.-P."/>
        </authorList>
    </citation>
    <scope>NUCLEOTIDE SEQUENCE [LARGE SCALE GENOMIC DNA]</scope>
    <source>
        <strain evidence="2 3">DSM 18824</strain>
    </source>
</reference>
<accession>A0ABS4UI77</accession>
<proteinExistence type="predicted"/>